<reference evidence="1 2" key="1">
    <citation type="submission" date="2012-11" db="EMBL/GenBank/DDBJ databases">
        <authorList>
            <person name="Linke B."/>
        </authorList>
    </citation>
    <scope>NUCLEOTIDE SEQUENCE [LARGE SCALE GENOMIC DNA]</scope>
    <source>
        <strain evidence="2">CFBP 1232</strain>
    </source>
</reference>
<reference evidence="1 2" key="2">
    <citation type="submission" date="2013-04" db="EMBL/GenBank/DDBJ databases">
        <title>Comparative genomics of 12 strains of Erwinia amylovora identifies a pan-genome with a large conserved core and provides insights into host specificity.</title>
        <authorList>
            <person name="Mann R.A."/>
            <person name="Smits T.H.M."/>
            <person name="Buehlmann A."/>
            <person name="Blom J."/>
            <person name="Goesmann A."/>
            <person name="Frey J.E."/>
            <person name="Plummer K.M."/>
            <person name="Beer S.V."/>
            <person name="Luck J."/>
            <person name="Duffy B."/>
            <person name="Rodoni B."/>
        </authorList>
    </citation>
    <scope>NUCLEOTIDE SEQUENCE [LARGE SCALE GENOMIC DNA]</scope>
    <source>
        <strain evidence="2">CFBP 1232</strain>
    </source>
</reference>
<accession>A0A830ZSJ5</accession>
<dbReference type="AlphaFoldDB" id="A0A830ZSJ5"/>
<dbReference type="EMBL" id="CAPB01000012">
    <property type="protein sequence ID" value="CCO93540.1"/>
    <property type="molecule type" value="Genomic_DNA"/>
</dbReference>
<name>A0A830ZSJ5_ERWAM</name>
<evidence type="ECO:0000313" key="2">
    <source>
        <dbReference type="Proteomes" id="UP000013111"/>
    </source>
</evidence>
<proteinExistence type="predicted"/>
<gene>
    <name evidence="1" type="ORF">BN437_1605</name>
</gene>
<protein>
    <submittedName>
        <fullName evidence="1">Uncharacterized protein</fullName>
    </submittedName>
</protein>
<sequence>MHICKIKCRISLQLTHQAGSDLLKLNLLEI</sequence>
<comment type="caution">
    <text evidence="1">The sequence shown here is derived from an EMBL/GenBank/DDBJ whole genome shotgun (WGS) entry which is preliminary data.</text>
</comment>
<organism evidence="1 2">
    <name type="scientific">Erwinia amylovora NBRC 12687 = CFBP 1232</name>
    <dbReference type="NCBI Taxonomy" id="1219359"/>
    <lineage>
        <taxon>Bacteria</taxon>
        <taxon>Pseudomonadati</taxon>
        <taxon>Pseudomonadota</taxon>
        <taxon>Gammaproteobacteria</taxon>
        <taxon>Enterobacterales</taxon>
        <taxon>Erwiniaceae</taxon>
        <taxon>Erwinia</taxon>
    </lineage>
</organism>
<evidence type="ECO:0000313" key="1">
    <source>
        <dbReference type="EMBL" id="CCO93540.1"/>
    </source>
</evidence>
<dbReference type="Proteomes" id="UP000013111">
    <property type="component" value="Unassembled WGS sequence"/>
</dbReference>